<reference evidence="2" key="1">
    <citation type="submission" date="2022-11" db="UniProtKB">
        <authorList>
            <consortium name="WormBaseParasite"/>
        </authorList>
    </citation>
    <scope>IDENTIFICATION</scope>
</reference>
<keyword evidence="1" id="KW-1185">Reference proteome</keyword>
<accession>A0A914R8L2</accession>
<dbReference type="AlphaFoldDB" id="A0A914R8L2"/>
<name>A0A914R8L2_PAREQ</name>
<protein>
    <submittedName>
        <fullName evidence="2">Uncharacterized protein</fullName>
    </submittedName>
</protein>
<evidence type="ECO:0000313" key="1">
    <source>
        <dbReference type="Proteomes" id="UP000887564"/>
    </source>
</evidence>
<evidence type="ECO:0000313" key="2">
    <source>
        <dbReference type="WBParaSite" id="PEQ_0000103501-mRNA-1"/>
    </source>
</evidence>
<organism evidence="1 2">
    <name type="scientific">Parascaris equorum</name>
    <name type="common">Equine roundworm</name>
    <dbReference type="NCBI Taxonomy" id="6256"/>
    <lineage>
        <taxon>Eukaryota</taxon>
        <taxon>Metazoa</taxon>
        <taxon>Ecdysozoa</taxon>
        <taxon>Nematoda</taxon>
        <taxon>Chromadorea</taxon>
        <taxon>Rhabditida</taxon>
        <taxon>Spirurina</taxon>
        <taxon>Ascaridomorpha</taxon>
        <taxon>Ascaridoidea</taxon>
        <taxon>Ascarididae</taxon>
        <taxon>Parascaris</taxon>
    </lineage>
</organism>
<dbReference type="WBParaSite" id="PEQ_0000103501-mRNA-1">
    <property type="protein sequence ID" value="PEQ_0000103501-mRNA-1"/>
    <property type="gene ID" value="PEQ_0000103501"/>
</dbReference>
<sequence length="106" mass="11833">MIADLLLYIASRRCCQLGQRDAMQLQQLLAISAAAQVQRPFMEQNPLLQMSMMNSFGNEVAARMVNPGALSSDMMRRLQQEGGTLNVTGMTRWAIVERMNAPAIIF</sequence>
<proteinExistence type="predicted"/>
<dbReference type="Proteomes" id="UP000887564">
    <property type="component" value="Unplaced"/>
</dbReference>